<reference evidence="4 5" key="1">
    <citation type="submission" date="2019-04" db="EMBL/GenBank/DDBJ databases">
        <title>Lewinella litorea sp. nov., isolated from a marine sand.</title>
        <authorList>
            <person name="Yoon J.-H."/>
        </authorList>
    </citation>
    <scope>NUCLEOTIDE SEQUENCE [LARGE SCALE GENOMIC DNA]</scope>
    <source>
        <strain evidence="4 5">HSMS-39</strain>
    </source>
</reference>
<evidence type="ECO:0000259" key="3">
    <source>
        <dbReference type="Pfam" id="PF13472"/>
    </source>
</evidence>
<dbReference type="InterPro" id="IPR037459">
    <property type="entry name" value="RhgT-like"/>
</dbReference>
<dbReference type="OrthoDB" id="9804686at2"/>
<protein>
    <submittedName>
        <fullName evidence="4">Rhamnogalacturonan acetylesterase</fullName>
    </submittedName>
</protein>
<comment type="similarity">
    <text evidence="1">Belongs to the 'GDSL' lipolytic enzyme family.</text>
</comment>
<dbReference type="PANTHER" id="PTHR43695">
    <property type="entry name" value="PUTATIVE (AFU_ORTHOLOGUE AFUA_2G17250)-RELATED"/>
    <property type="match status" value="1"/>
</dbReference>
<evidence type="ECO:0000313" key="5">
    <source>
        <dbReference type="Proteomes" id="UP000308528"/>
    </source>
</evidence>
<dbReference type="PANTHER" id="PTHR43695:SF1">
    <property type="entry name" value="RHAMNOGALACTURONAN ACETYLESTERASE"/>
    <property type="match status" value="1"/>
</dbReference>
<dbReference type="CDD" id="cd01821">
    <property type="entry name" value="Rhamnogalacturan_acetylesterase_like"/>
    <property type="match status" value="1"/>
</dbReference>
<dbReference type="AlphaFoldDB" id="A0A4V3XLT5"/>
<dbReference type="InterPro" id="IPR013830">
    <property type="entry name" value="SGNH_hydro"/>
</dbReference>
<name>A0A4V3XLT5_9BACT</name>
<gene>
    <name evidence="4" type="ORF">E4021_04315</name>
</gene>
<dbReference type="GO" id="GO:0016788">
    <property type="term" value="F:hydrolase activity, acting on ester bonds"/>
    <property type="evidence" value="ECO:0007669"/>
    <property type="project" value="UniProtKB-ARBA"/>
</dbReference>
<dbReference type="Gene3D" id="3.40.50.1110">
    <property type="entry name" value="SGNH hydrolase"/>
    <property type="match status" value="1"/>
</dbReference>
<dbReference type="Pfam" id="PF13472">
    <property type="entry name" value="Lipase_GDSL_2"/>
    <property type="match status" value="1"/>
</dbReference>
<dbReference type="InterPro" id="IPR036514">
    <property type="entry name" value="SGNH_hydro_sf"/>
</dbReference>
<keyword evidence="2" id="KW-0378">Hydrolase</keyword>
<dbReference type="Proteomes" id="UP000308528">
    <property type="component" value="Unassembled WGS sequence"/>
</dbReference>
<feature type="domain" description="SGNH hydrolase-type esterase" evidence="3">
    <location>
        <begin position="22"/>
        <end position="214"/>
    </location>
</feature>
<organism evidence="4 5">
    <name type="scientific">Neolewinella litorea</name>
    <dbReference type="NCBI Taxonomy" id="2562452"/>
    <lineage>
        <taxon>Bacteria</taxon>
        <taxon>Pseudomonadati</taxon>
        <taxon>Bacteroidota</taxon>
        <taxon>Saprospiria</taxon>
        <taxon>Saprospirales</taxon>
        <taxon>Lewinellaceae</taxon>
        <taxon>Neolewinella</taxon>
    </lineage>
</organism>
<comment type="caution">
    <text evidence="4">The sequence shown here is derived from an EMBL/GenBank/DDBJ whole genome shotgun (WGS) entry which is preliminary data.</text>
</comment>
<evidence type="ECO:0000313" key="4">
    <source>
        <dbReference type="EMBL" id="THH42123.1"/>
    </source>
</evidence>
<accession>A0A4V3XLT5</accession>
<proteinExistence type="inferred from homology"/>
<dbReference type="EMBL" id="SRSF01000001">
    <property type="protein sequence ID" value="THH42123.1"/>
    <property type="molecule type" value="Genomic_DNA"/>
</dbReference>
<keyword evidence="5" id="KW-1185">Reference proteome</keyword>
<evidence type="ECO:0000256" key="1">
    <source>
        <dbReference type="ARBA" id="ARBA00008668"/>
    </source>
</evidence>
<sequence>MIVAAAAGCRSFAPAPVTVYIIGDSTAAAKQEDRRPETGWGESLSAYLRPAVSVENHARNGRSSRSFRQEGLWQTVYERITPGDYVFIQFGHNDPKPDTSRFSSPEDYGENLKRYVRETRERGATAVILSPIVRRDFDATGNLQPTHGVYPAAAQRAAEEMKVPFIDMTARSRELISGMGDAPSKDLFLWLEPGEHPNYPEGVQDDTHLSPAGALAIAALVVDGIRETGLPLRRQIVR</sequence>
<dbReference type="SUPFAM" id="SSF52266">
    <property type="entry name" value="SGNH hydrolase"/>
    <property type="match status" value="1"/>
</dbReference>
<evidence type="ECO:0000256" key="2">
    <source>
        <dbReference type="ARBA" id="ARBA00022801"/>
    </source>
</evidence>